<keyword evidence="9" id="KW-1185">Reference proteome</keyword>
<feature type="domain" description="K Homology" evidence="7">
    <location>
        <begin position="271"/>
        <end position="347"/>
    </location>
</feature>
<feature type="region of interest" description="Disordered" evidence="6">
    <location>
        <begin position="539"/>
        <end position="573"/>
    </location>
</feature>
<feature type="compositionally biased region" description="Basic residues" evidence="6">
    <location>
        <begin position="559"/>
        <end position="573"/>
    </location>
</feature>
<organism evidence="8 9">
    <name type="scientific">Artemisia annua</name>
    <name type="common">Sweet wormwood</name>
    <dbReference type="NCBI Taxonomy" id="35608"/>
    <lineage>
        <taxon>Eukaryota</taxon>
        <taxon>Viridiplantae</taxon>
        <taxon>Streptophyta</taxon>
        <taxon>Embryophyta</taxon>
        <taxon>Tracheophyta</taxon>
        <taxon>Spermatophyta</taxon>
        <taxon>Magnoliopsida</taxon>
        <taxon>eudicotyledons</taxon>
        <taxon>Gunneridae</taxon>
        <taxon>Pentapetalae</taxon>
        <taxon>asterids</taxon>
        <taxon>campanulids</taxon>
        <taxon>Asterales</taxon>
        <taxon>Asteraceae</taxon>
        <taxon>Asteroideae</taxon>
        <taxon>Anthemideae</taxon>
        <taxon>Artemisiinae</taxon>
        <taxon>Artemisia</taxon>
    </lineage>
</organism>
<feature type="domain" description="K Homology" evidence="7">
    <location>
        <begin position="136"/>
        <end position="211"/>
    </location>
</feature>
<gene>
    <name evidence="8" type="ORF">CTI12_AA281890</name>
</gene>
<dbReference type="Proteomes" id="UP000245207">
    <property type="component" value="Unassembled WGS sequence"/>
</dbReference>
<comment type="subcellular location">
    <subcellularLocation>
        <location evidence="1">Nucleus</location>
    </subcellularLocation>
</comment>
<sequence length="573" mass="62594">MAGKRNHDGKRSYPRSDHNDNGRSKRRDKGDEKGRIFIGSDDTVYRYLCPSKKIGSIMGKGGEIVKQMRSESSAKINIGETVPGCDERVITIYSSGDETNDFGDSDRVCPAQDALFKVHDRVSDEMETDENPEEASHVIVRLLVPIDQIGCVIGKGGNVVQTIRSDTGTQIRILKDKHMPTCALSSDELLQISGEASGVRRALFDIASRLHDFPSKTQHLLGNPSAASVGTTGAPIMGLTPLVGPYGGYNGESGDWARSLYPPPRHEAISKEFSLRLLCHTENIGGVIGKGGVLINQIRRESGAAITVGNATAEAEDCVISISAQEVFDNTFSPTIEAAIRLQPRCSERIERDSGPVTFTTRLLVPSSQIGCLIGKGGAKISEMRRITKANIRILSKEDVPKVAERDDEMVQITAEFDFAKDALVQVASRLRGDLFEREGALSTFVPVLPYLPMTPEVQNYERRESKGREHGHSYSSRDHGHSYSSREHGPSYANRHGGSSDLPLYANRHGGSSDLPLNDGYGSYGNLQGRTSNDAYRAYGSYSSGRSGSSRDHAAARGSRHNSASRRREHRY</sequence>
<dbReference type="SUPFAM" id="SSF54791">
    <property type="entry name" value="Eukaryotic type KH-domain (KH-domain type I)"/>
    <property type="match status" value="4"/>
</dbReference>
<keyword evidence="3 5" id="KW-0694">RNA-binding</keyword>
<evidence type="ECO:0000313" key="9">
    <source>
        <dbReference type="Proteomes" id="UP000245207"/>
    </source>
</evidence>
<evidence type="ECO:0000256" key="5">
    <source>
        <dbReference type="PROSITE-ProRule" id="PRU00117"/>
    </source>
</evidence>
<dbReference type="InterPro" id="IPR036612">
    <property type="entry name" value="KH_dom_type_1_sf"/>
</dbReference>
<dbReference type="GO" id="GO:0009911">
    <property type="term" value="P:positive regulation of flower development"/>
    <property type="evidence" value="ECO:0007669"/>
    <property type="project" value="UniProtKB-ARBA"/>
</dbReference>
<dbReference type="PANTHER" id="PTHR10288">
    <property type="entry name" value="KH DOMAIN CONTAINING RNA BINDING PROTEIN"/>
    <property type="match status" value="1"/>
</dbReference>
<feature type="domain" description="K Homology" evidence="7">
    <location>
        <begin position="41"/>
        <end position="127"/>
    </location>
</feature>
<dbReference type="OrthoDB" id="442947at2759"/>
<dbReference type="InterPro" id="IPR004087">
    <property type="entry name" value="KH_dom"/>
</dbReference>
<feature type="region of interest" description="Disordered" evidence="6">
    <location>
        <begin position="1"/>
        <end position="35"/>
    </location>
</feature>
<evidence type="ECO:0000256" key="6">
    <source>
        <dbReference type="SAM" id="MobiDB-lite"/>
    </source>
</evidence>
<evidence type="ECO:0000256" key="2">
    <source>
        <dbReference type="ARBA" id="ARBA00022737"/>
    </source>
</evidence>
<dbReference type="EMBL" id="PKPP01003101">
    <property type="protein sequence ID" value="PWA71310.1"/>
    <property type="molecule type" value="Genomic_DNA"/>
</dbReference>
<evidence type="ECO:0000256" key="4">
    <source>
        <dbReference type="ARBA" id="ARBA00023242"/>
    </source>
</evidence>
<dbReference type="CDD" id="cd22460">
    <property type="entry name" value="KH-I_PEPPER_rpt2_like"/>
    <property type="match status" value="2"/>
</dbReference>
<name>A0A2U1NCX3_ARTAN</name>
<evidence type="ECO:0000256" key="1">
    <source>
        <dbReference type="ARBA" id="ARBA00004123"/>
    </source>
</evidence>
<dbReference type="InterPro" id="IPR004088">
    <property type="entry name" value="KH_dom_type_1"/>
</dbReference>
<dbReference type="Pfam" id="PF00013">
    <property type="entry name" value="KH_1"/>
    <property type="match status" value="4"/>
</dbReference>
<keyword evidence="2" id="KW-0677">Repeat</keyword>
<keyword evidence="4" id="KW-0539">Nucleus</keyword>
<feature type="region of interest" description="Disordered" evidence="6">
    <location>
        <begin position="462"/>
        <end position="512"/>
    </location>
</feature>
<dbReference type="PROSITE" id="PS50084">
    <property type="entry name" value="KH_TYPE_1"/>
    <property type="match status" value="4"/>
</dbReference>
<dbReference type="GO" id="GO:0005634">
    <property type="term" value="C:nucleus"/>
    <property type="evidence" value="ECO:0007669"/>
    <property type="project" value="UniProtKB-SubCell"/>
</dbReference>
<proteinExistence type="predicted"/>
<reference evidence="8 9" key="1">
    <citation type="journal article" date="2018" name="Mol. Plant">
        <title>The genome of Artemisia annua provides insight into the evolution of Asteraceae family and artemisinin biosynthesis.</title>
        <authorList>
            <person name="Shen Q."/>
            <person name="Zhang L."/>
            <person name="Liao Z."/>
            <person name="Wang S."/>
            <person name="Yan T."/>
            <person name="Shi P."/>
            <person name="Liu M."/>
            <person name="Fu X."/>
            <person name="Pan Q."/>
            <person name="Wang Y."/>
            <person name="Lv Z."/>
            <person name="Lu X."/>
            <person name="Zhang F."/>
            <person name="Jiang W."/>
            <person name="Ma Y."/>
            <person name="Chen M."/>
            <person name="Hao X."/>
            <person name="Li L."/>
            <person name="Tang Y."/>
            <person name="Lv G."/>
            <person name="Zhou Y."/>
            <person name="Sun X."/>
            <person name="Brodelius P.E."/>
            <person name="Rose J.K.C."/>
            <person name="Tang K."/>
        </authorList>
    </citation>
    <scope>NUCLEOTIDE SEQUENCE [LARGE SCALE GENOMIC DNA]</scope>
    <source>
        <strain evidence="9">cv. Huhao1</strain>
        <tissue evidence="8">Leaf</tissue>
    </source>
</reference>
<dbReference type="STRING" id="35608.A0A2U1NCX3"/>
<feature type="compositionally biased region" description="Low complexity" evidence="6">
    <location>
        <begin position="539"/>
        <end position="549"/>
    </location>
</feature>
<feature type="domain" description="K Homology" evidence="7">
    <location>
        <begin position="357"/>
        <end position="432"/>
    </location>
</feature>
<evidence type="ECO:0000313" key="8">
    <source>
        <dbReference type="EMBL" id="PWA71310.1"/>
    </source>
</evidence>
<evidence type="ECO:0000256" key="3">
    <source>
        <dbReference type="ARBA" id="ARBA00022884"/>
    </source>
</evidence>
<dbReference type="SMART" id="SM00322">
    <property type="entry name" value="KH"/>
    <property type="match status" value="4"/>
</dbReference>
<dbReference type="CDD" id="cd22459">
    <property type="entry name" value="KH-I_PEPPER_rpt1_like"/>
    <property type="match status" value="1"/>
</dbReference>
<dbReference type="AlphaFoldDB" id="A0A2U1NCX3"/>
<comment type="caution">
    <text evidence="8">The sequence shown here is derived from an EMBL/GenBank/DDBJ whole genome shotgun (WGS) entry which is preliminary data.</text>
</comment>
<dbReference type="FunFam" id="3.30.310.210:FF:000002">
    <property type="entry name" value="KH domain-containing protein"/>
    <property type="match status" value="1"/>
</dbReference>
<protein>
    <submittedName>
        <fullName evidence="8">K Homology domain-containing protein</fullName>
    </submittedName>
</protein>
<dbReference type="GO" id="GO:0003723">
    <property type="term" value="F:RNA binding"/>
    <property type="evidence" value="ECO:0007669"/>
    <property type="project" value="UniProtKB-UniRule"/>
</dbReference>
<accession>A0A2U1NCX3</accession>
<dbReference type="Gene3D" id="3.30.310.210">
    <property type="match status" value="2"/>
</dbReference>
<evidence type="ECO:0000259" key="7">
    <source>
        <dbReference type="SMART" id="SM00322"/>
    </source>
</evidence>
<feature type="compositionally biased region" description="Basic and acidic residues" evidence="6">
    <location>
        <begin position="462"/>
        <end position="490"/>
    </location>
</feature>